<dbReference type="InterPro" id="IPR004332">
    <property type="entry name" value="Transposase_MuDR"/>
</dbReference>
<name>A0ABU6ZQ83_9FABA</name>
<organism evidence="4 5">
    <name type="scientific">Stylosanthes scabra</name>
    <dbReference type="NCBI Taxonomy" id="79078"/>
    <lineage>
        <taxon>Eukaryota</taxon>
        <taxon>Viridiplantae</taxon>
        <taxon>Streptophyta</taxon>
        <taxon>Embryophyta</taxon>
        <taxon>Tracheophyta</taxon>
        <taxon>Spermatophyta</taxon>
        <taxon>Magnoliopsida</taxon>
        <taxon>eudicotyledons</taxon>
        <taxon>Gunneridae</taxon>
        <taxon>Pentapetalae</taxon>
        <taxon>rosids</taxon>
        <taxon>fabids</taxon>
        <taxon>Fabales</taxon>
        <taxon>Fabaceae</taxon>
        <taxon>Papilionoideae</taxon>
        <taxon>50 kb inversion clade</taxon>
        <taxon>dalbergioids sensu lato</taxon>
        <taxon>Dalbergieae</taxon>
        <taxon>Pterocarpus clade</taxon>
        <taxon>Stylosanthes</taxon>
    </lineage>
</organism>
<evidence type="ECO:0000313" key="4">
    <source>
        <dbReference type="EMBL" id="MED6224157.1"/>
    </source>
</evidence>
<proteinExistence type="predicted"/>
<evidence type="ECO:0000259" key="3">
    <source>
        <dbReference type="Pfam" id="PF03108"/>
    </source>
</evidence>
<evidence type="ECO:0000256" key="1">
    <source>
        <dbReference type="SAM" id="MobiDB-lite"/>
    </source>
</evidence>
<feature type="region of interest" description="Disordered" evidence="1">
    <location>
        <begin position="37"/>
        <end position="92"/>
    </location>
</feature>
<protein>
    <recommendedName>
        <fullName evidence="3">Transposase MuDR plant domain-containing protein</fullName>
    </recommendedName>
</protein>
<dbReference type="EMBL" id="JASCZI010273063">
    <property type="protein sequence ID" value="MED6224157.1"/>
    <property type="molecule type" value="Genomic_DNA"/>
</dbReference>
<dbReference type="Proteomes" id="UP001341840">
    <property type="component" value="Unassembled WGS sequence"/>
</dbReference>
<evidence type="ECO:0000313" key="5">
    <source>
        <dbReference type="Proteomes" id="UP001341840"/>
    </source>
</evidence>
<evidence type="ECO:0000256" key="2">
    <source>
        <dbReference type="SAM" id="SignalP"/>
    </source>
</evidence>
<keyword evidence="2" id="KW-0732">Signal</keyword>
<gene>
    <name evidence="4" type="ORF">PIB30_081125</name>
</gene>
<feature type="chain" id="PRO_5046945268" description="Transposase MuDR plant domain-containing protein" evidence="2">
    <location>
        <begin position="19"/>
        <end position="204"/>
    </location>
</feature>
<sequence>MLGAIRLLELMMIMETRLLQMLMMQGTHDNGEAVVVDKGEAGGGESDASIEDERQIEDENVGGRESEEDDSDDGEYVPSDVNSDSIDDVHFTDSEDDLDLGDSFFGNNAKEGGFGGEGDGDVGEDGDGVVYPVHKAKANMAEYRWQVGTVYASRDEFKEAVSFFAVHTKRGIKFDKVDKKRVIVCCQPKCRSRLYCVKLNQEDT</sequence>
<accession>A0ABU6ZQ83</accession>
<dbReference type="Pfam" id="PF03108">
    <property type="entry name" value="DBD_Tnp_Mut"/>
    <property type="match status" value="1"/>
</dbReference>
<comment type="caution">
    <text evidence="4">The sequence shown here is derived from an EMBL/GenBank/DDBJ whole genome shotgun (WGS) entry which is preliminary data.</text>
</comment>
<feature type="domain" description="Transposase MuDR plant" evidence="3">
    <location>
        <begin position="143"/>
        <end position="199"/>
    </location>
</feature>
<keyword evidence="5" id="KW-1185">Reference proteome</keyword>
<reference evidence="4 5" key="1">
    <citation type="journal article" date="2023" name="Plants (Basel)">
        <title>Bridging the Gap: Combining Genomics and Transcriptomics Approaches to Understand Stylosanthes scabra, an Orphan Legume from the Brazilian Caatinga.</title>
        <authorList>
            <person name="Ferreira-Neto J.R.C."/>
            <person name="da Silva M.D."/>
            <person name="Binneck E."/>
            <person name="de Melo N.F."/>
            <person name="da Silva R.H."/>
            <person name="de Melo A.L.T.M."/>
            <person name="Pandolfi V."/>
            <person name="Bustamante F.O."/>
            <person name="Brasileiro-Vidal A.C."/>
            <person name="Benko-Iseppon A.M."/>
        </authorList>
    </citation>
    <scope>NUCLEOTIDE SEQUENCE [LARGE SCALE GENOMIC DNA]</scope>
    <source>
        <tissue evidence="4">Leaves</tissue>
    </source>
</reference>
<feature type="signal peptide" evidence="2">
    <location>
        <begin position="1"/>
        <end position="18"/>
    </location>
</feature>
<feature type="compositionally biased region" description="Acidic residues" evidence="1">
    <location>
        <begin position="48"/>
        <end position="75"/>
    </location>
</feature>